<organism evidence="2 3">
    <name type="scientific">Brevibacillus formosus</name>
    <dbReference type="NCBI Taxonomy" id="54913"/>
    <lineage>
        <taxon>Bacteria</taxon>
        <taxon>Bacillati</taxon>
        <taxon>Bacillota</taxon>
        <taxon>Bacilli</taxon>
        <taxon>Bacillales</taxon>
        <taxon>Paenibacillaceae</taxon>
        <taxon>Brevibacillus</taxon>
    </lineage>
</organism>
<dbReference type="Proteomes" id="UP000197781">
    <property type="component" value="Chromosome"/>
</dbReference>
<proteinExistence type="predicted"/>
<protein>
    <submittedName>
        <fullName evidence="2">Uncharacterized protein</fullName>
    </submittedName>
</protein>
<dbReference type="RefSeq" id="WP_088908171.1">
    <property type="nucleotide sequence ID" value="NZ_CP018145.1"/>
</dbReference>
<dbReference type="EMBL" id="CP018145">
    <property type="protein sequence ID" value="ASJ54423.1"/>
    <property type="molecule type" value="Genomic_DNA"/>
</dbReference>
<evidence type="ECO:0000313" key="3">
    <source>
        <dbReference type="Proteomes" id="UP000197781"/>
    </source>
</evidence>
<dbReference type="AlphaFoldDB" id="A0A220MHH1"/>
<feature type="chain" id="PRO_5012600826" evidence="1">
    <location>
        <begin position="29"/>
        <end position="167"/>
    </location>
</feature>
<name>A0A220MHH1_9BACL</name>
<evidence type="ECO:0000256" key="1">
    <source>
        <dbReference type="SAM" id="SignalP"/>
    </source>
</evidence>
<evidence type="ECO:0000313" key="2">
    <source>
        <dbReference type="EMBL" id="ASJ54423.1"/>
    </source>
</evidence>
<keyword evidence="1" id="KW-0732">Signal</keyword>
<reference evidence="2 3" key="1">
    <citation type="submission" date="2016-11" db="EMBL/GenBank/DDBJ databases">
        <authorList>
            <person name="Jaros S."/>
            <person name="Januszkiewicz K."/>
            <person name="Wedrychowicz H."/>
        </authorList>
    </citation>
    <scope>NUCLEOTIDE SEQUENCE [LARGE SCALE GENOMIC DNA]</scope>
    <source>
        <strain evidence="2 3">NF2</strain>
    </source>
</reference>
<dbReference type="KEGG" id="bfm:BP422_13165"/>
<accession>A0A220MHH1</accession>
<sequence>MFKTMLRKVLCAGAVISVLTFGSQAAFANDIVQNQGKQFKAEGQTQTKQNQNVKEKIQAQYQLMWFNMFGLKNTDGTQTTFNFARFTIGSTQTVTLQGAQFGESPQYGPPVVEYRLLKINGSSPAYMDVRGDGSFSRSFTLEPGTYFAAVTNFTQNPVKIYASVNVN</sequence>
<gene>
    <name evidence="2" type="ORF">BP422_13165</name>
</gene>
<feature type="signal peptide" evidence="1">
    <location>
        <begin position="1"/>
        <end position="28"/>
    </location>
</feature>